<feature type="transmembrane region" description="Helical" evidence="12">
    <location>
        <begin position="6"/>
        <end position="27"/>
    </location>
</feature>
<evidence type="ECO:0000313" key="13">
    <source>
        <dbReference type="EMBL" id="MCQ8276927.1"/>
    </source>
</evidence>
<comment type="similarity">
    <text evidence="3 12">Belongs to the CcmD/CycX/HelD family.</text>
</comment>
<protein>
    <recommendedName>
        <fullName evidence="4 12">Heme exporter protein D</fullName>
    </recommendedName>
</protein>
<accession>A0ABT1W233</accession>
<keyword evidence="5 12" id="KW-0813">Transport</keyword>
<proteinExistence type="inferred from homology"/>
<dbReference type="EMBL" id="JAMSKV010000001">
    <property type="protein sequence ID" value="MCQ8276927.1"/>
    <property type="molecule type" value="Genomic_DNA"/>
</dbReference>
<keyword evidence="11 12" id="KW-0472">Membrane</keyword>
<evidence type="ECO:0000256" key="10">
    <source>
        <dbReference type="ARBA" id="ARBA00022989"/>
    </source>
</evidence>
<dbReference type="Proteomes" id="UP001524587">
    <property type="component" value="Unassembled WGS sequence"/>
</dbReference>
<evidence type="ECO:0000256" key="12">
    <source>
        <dbReference type="RuleBase" id="RU363101"/>
    </source>
</evidence>
<evidence type="ECO:0000256" key="4">
    <source>
        <dbReference type="ARBA" id="ARBA00016461"/>
    </source>
</evidence>
<evidence type="ECO:0000256" key="2">
    <source>
        <dbReference type="ARBA" id="ARBA00004377"/>
    </source>
</evidence>
<sequence>MTHLPFIAGAYAATIGVFLILSVSAALRLRAAERRLHAVETRRERVRA</sequence>
<dbReference type="Pfam" id="PF04995">
    <property type="entry name" value="CcmD"/>
    <property type="match status" value="1"/>
</dbReference>
<evidence type="ECO:0000256" key="7">
    <source>
        <dbReference type="ARBA" id="ARBA00022519"/>
    </source>
</evidence>
<evidence type="ECO:0000256" key="1">
    <source>
        <dbReference type="ARBA" id="ARBA00002442"/>
    </source>
</evidence>
<evidence type="ECO:0000256" key="5">
    <source>
        <dbReference type="ARBA" id="ARBA00022448"/>
    </source>
</evidence>
<keyword evidence="6 12" id="KW-1003">Cell membrane</keyword>
<evidence type="ECO:0000256" key="11">
    <source>
        <dbReference type="ARBA" id="ARBA00023136"/>
    </source>
</evidence>
<evidence type="ECO:0000313" key="14">
    <source>
        <dbReference type="Proteomes" id="UP001524587"/>
    </source>
</evidence>
<reference evidence="13 14" key="1">
    <citation type="submission" date="2022-06" db="EMBL/GenBank/DDBJ databases">
        <title>Endosaccharibacter gen. nov., sp. nov., endophytic bacteria isolated from sugarcane.</title>
        <authorList>
            <person name="Pitiwittayakul N."/>
            <person name="Yukphan P."/>
            <person name="Charoenyingcharoen P."/>
            <person name="Tanasupawat S."/>
        </authorList>
    </citation>
    <scope>NUCLEOTIDE SEQUENCE [LARGE SCALE GENOMIC DNA]</scope>
    <source>
        <strain evidence="13 14">KSS8</strain>
    </source>
</reference>
<dbReference type="RefSeq" id="WP_422862373.1">
    <property type="nucleotide sequence ID" value="NZ_JAMSKV010000001.1"/>
</dbReference>
<comment type="caution">
    <text evidence="13">The sequence shown here is derived from an EMBL/GenBank/DDBJ whole genome shotgun (WGS) entry which is preliminary data.</text>
</comment>
<comment type="function">
    <text evidence="1 12">Required for the export of heme to the periplasm for the biogenesis of c-type cytochromes.</text>
</comment>
<gene>
    <name evidence="13" type="primary">ccmD</name>
    <name evidence="13" type="ORF">NFI95_00490</name>
</gene>
<name>A0ABT1W233_9PROT</name>
<keyword evidence="8 12" id="KW-0812">Transmembrane</keyword>
<evidence type="ECO:0000256" key="9">
    <source>
        <dbReference type="ARBA" id="ARBA00022748"/>
    </source>
</evidence>
<dbReference type="InterPro" id="IPR007078">
    <property type="entry name" value="Haem_export_protD_CcmD"/>
</dbReference>
<evidence type="ECO:0000256" key="3">
    <source>
        <dbReference type="ARBA" id="ARBA00008741"/>
    </source>
</evidence>
<evidence type="ECO:0000256" key="6">
    <source>
        <dbReference type="ARBA" id="ARBA00022475"/>
    </source>
</evidence>
<comment type="subcellular location">
    <subcellularLocation>
        <location evidence="2 12">Cell inner membrane</location>
        <topology evidence="2 12">Single-pass membrane protein</topology>
    </subcellularLocation>
</comment>
<keyword evidence="14" id="KW-1185">Reference proteome</keyword>
<evidence type="ECO:0000256" key="8">
    <source>
        <dbReference type="ARBA" id="ARBA00022692"/>
    </source>
</evidence>
<keyword evidence="10 12" id="KW-1133">Transmembrane helix</keyword>
<organism evidence="13 14">
    <name type="scientific">Endosaccharibacter trunci</name>
    <dbReference type="NCBI Taxonomy" id="2812733"/>
    <lineage>
        <taxon>Bacteria</taxon>
        <taxon>Pseudomonadati</taxon>
        <taxon>Pseudomonadota</taxon>
        <taxon>Alphaproteobacteria</taxon>
        <taxon>Acetobacterales</taxon>
        <taxon>Acetobacteraceae</taxon>
        <taxon>Endosaccharibacter</taxon>
    </lineage>
</organism>
<keyword evidence="7 12" id="KW-0997">Cell inner membrane</keyword>
<keyword evidence="9 12" id="KW-0201">Cytochrome c-type biogenesis</keyword>